<dbReference type="Pfam" id="PF02627">
    <property type="entry name" value="CMD"/>
    <property type="match status" value="1"/>
</dbReference>
<sequence>MSDSAARDGLDEAQRAVYDAILNGPRGAASPFPLTDETGNLQGPFGIMTRFPMIGAALQELGSAIRYRTSLTQRQRELAILRVAAATDSGFEVHAHRLVSLAVGFTAAEVTAVLNGRYEAADALEGDVLRLTDALLAGGGTAGVALRLGEQAAAEVVTLVGYYRLLAQLMECFEVGVQAAEAELISVRADPDHLIDVDLYGAPTVDAPLIIYLHGGGWTGGSRKDHAERFHALTARGISVASVDYRLATEAPYPAQLDDVRAVLDSLDRQDRPTFLMGASAGSTLAALAAFSGQLHVDGFIGLFGRYDISSAGDALRPAAGLKLPQEIVDALAAGPSLSPKHRVAILAGVDPEHASHDELAAVSPIAHLHAGAPRMLLIHGTGDAVVDHRHSIRLAEHASRLGVACDLRLLPGENHEAPAFATDAVVDEIADFIHRNLHY</sequence>
<dbReference type="EMBL" id="JACCBH010000001">
    <property type="protein sequence ID" value="NYD53873.1"/>
    <property type="molecule type" value="Genomic_DNA"/>
</dbReference>
<gene>
    <name evidence="4" type="ORF">BKA02_000928</name>
</gene>
<reference evidence="4 5" key="1">
    <citation type="submission" date="2020-07" db="EMBL/GenBank/DDBJ databases">
        <title>Sequencing the genomes of 1000 actinobacteria strains.</title>
        <authorList>
            <person name="Klenk H.-P."/>
        </authorList>
    </citation>
    <scope>NUCLEOTIDE SEQUENCE [LARGE SCALE GENOMIC DNA]</scope>
    <source>
        <strain evidence="4 5">DSM 22185</strain>
    </source>
</reference>
<dbReference type="SUPFAM" id="SSF53474">
    <property type="entry name" value="alpha/beta-Hydrolases"/>
    <property type="match status" value="1"/>
</dbReference>
<evidence type="ECO:0000313" key="5">
    <source>
        <dbReference type="Proteomes" id="UP000552045"/>
    </source>
</evidence>
<dbReference type="GO" id="GO:0016787">
    <property type="term" value="F:hydrolase activity"/>
    <property type="evidence" value="ECO:0007669"/>
    <property type="project" value="UniProtKB-KW"/>
</dbReference>
<feature type="domain" description="BD-FAE-like" evidence="3">
    <location>
        <begin position="204"/>
        <end position="397"/>
    </location>
</feature>
<dbReference type="InterPro" id="IPR003779">
    <property type="entry name" value="CMD-like"/>
</dbReference>
<dbReference type="Pfam" id="PF20434">
    <property type="entry name" value="BD-FAE"/>
    <property type="match status" value="1"/>
</dbReference>
<dbReference type="GO" id="GO:0051920">
    <property type="term" value="F:peroxiredoxin activity"/>
    <property type="evidence" value="ECO:0007669"/>
    <property type="project" value="InterPro"/>
</dbReference>
<dbReference type="InterPro" id="IPR029032">
    <property type="entry name" value="AhpD-like"/>
</dbReference>
<dbReference type="Proteomes" id="UP000552045">
    <property type="component" value="Unassembled WGS sequence"/>
</dbReference>
<evidence type="ECO:0000259" key="3">
    <source>
        <dbReference type="Pfam" id="PF20434"/>
    </source>
</evidence>
<dbReference type="InterPro" id="IPR029058">
    <property type="entry name" value="AB_hydrolase_fold"/>
</dbReference>
<name>A0A7Y9JMU0_9MICO</name>
<comment type="caution">
    <text evidence="4">The sequence shown here is derived from an EMBL/GenBank/DDBJ whole genome shotgun (WGS) entry which is preliminary data.</text>
</comment>
<dbReference type="Gene3D" id="1.20.1290.10">
    <property type="entry name" value="AhpD-like"/>
    <property type="match status" value="1"/>
</dbReference>
<organism evidence="4 5">
    <name type="scientific">Microbacterium pseudoresistens</name>
    <dbReference type="NCBI Taxonomy" id="640634"/>
    <lineage>
        <taxon>Bacteria</taxon>
        <taxon>Bacillati</taxon>
        <taxon>Actinomycetota</taxon>
        <taxon>Actinomycetes</taxon>
        <taxon>Micrococcales</taxon>
        <taxon>Microbacteriaceae</taxon>
        <taxon>Microbacterium</taxon>
    </lineage>
</organism>
<dbReference type="AlphaFoldDB" id="A0A7Y9JMU0"/>
<evidence type="ECO:0000313" key="4">
    <source>
        <dbReference type="EMBL" id="NYD53873.1"/>
    </source>
</evidence>
<keyword evidence="5" id="KW-1185">Reference proteome</keyword>
<dbReference type="InterPro" id="IPR049492">
    <property type="entry name" value="BD-FAE-like_dom"/>
</dbReference>
<feature type="domain" description="Carboxymuconolactone decarboxylase-like" evidence="2">
    <location>
        <begin position="54"/>
        <end position="122"/>
    </location>
</feature>
<accession>A0A7Y9JMU0</accession>
<proteinExistence type="predicted"/>
<evidence type="ECO:0000256" key="1">
    <source>
        <dbReference type="ARBA" id="ARBA00022801"/>
    </source>
</evidence>
<dbReference type="InterPro" id="IPR050300">
    <property type="entry name" value="GDXG_lipolytic_enzyme"/>
</dbReference>
<dbReference type="Gene3D" id="3.40.50.1820">
    <property type="entry name" value="alpha/beta hydrolase"/>
    <property type="match status" value="1"/>
</dbReference>
<protein>
    <submittedName>
        <fullName evidence="4">Acetyl esterase/lipase</fullName>
    </submittedName>
</protein>
<keyword evidence="1" id="KW-0378">Hydrolase</keyword>
<dbReference type="PANTHER" id="PTHR48081">
    <property type="entry name" value="AB HYDROLASE SUPERFAMILY PROTEIN C4A8.06C"/>
    <property type="match status" value="1"/>
</dbReference>
<dbReference type="SUPFAM" id="SSF69118">
    <property type="entry name" value="AhpD-like"/>
    <property type="match status" value="1"/>
</dbReference>
<evidence type="ECO:0000259" key="2">
    <source>
        <dbReference type="Pfam" id="PF02627"/>
    </source>
</evidence>
<dbReference type="RefSeq" id="WP_179431756.1">
    <property type="nucleotide sequence ID" value="NZ_JACCBH010000001.1"/>
</dbReference>